<evidence type="ECO:0000256" key="5">
    <source>
        <dbReference type="ARBA" id="ARBA00022840"/>
    </source>
</evidence>
<dbReference type="GO" id="GO:0005829">
    <property type="term" value="C:cytosol"/>
    <property type="evidence" value="ECO:0007669"/>
    <property type="project" value="TreeGrafter"/>
</dbReference>
<dbReference type="CDD" id="cd00806">
    <property type="entry name" value="TrpRS_core"/>
    <property type="match status" value="1"/>
</dbReference>
<evidence type="ECO:0000256" key="1">
    <source>
        <dbReference type="ARBA" id="ARBA00005594"/>
    </source>
</evidence>
<dbReference type="Gene3D" id="3.40.50.620">
    <property type="entry name" value="HUPs"/>
    <property type="match status" value="1"/>
</dbReference>
<keyword evidence="6 10" id="KW-0648">Protein biosynthesis</keyword>
<evidence type="ECO:0000256" key="2">
    <source>
        <dbReference type="ARBA" id="ARBA00013161"/>
    </source>
</evidence>
<dbReference type="SUPFAM" id="SSF52374">
    <property type="entry name" value="Nucleotidylyl transferase"/>
    <property type="match status" value="1"/>
</dbReference>
<evidence type="ECO:0000256" key="6">
    <source>
        <dbReference type="ARBA" id="ARBA00022917"/>
    </source>
</evidence>
<evidence type="ECO:0000256" key="7">
    <source>
        <dbReference type="ARBA" id="ARBA00023146"/>
    </source>
</evidence>
<comment type="caution">
    <text evidence="11">The sequence shown here is derived from an EMBL/GenBank/DDBJ whole genome shotgun (WGS) entry which is preliminary data.</text>
</comment>
<evidence type="ECO:0000256" key="10">
    <source>
        <dbReference type="RuleBase" id="RU363036"/>
    </source>
</evidence>
<keyword evidence="3 10" id="KW-0436">Ligase</keyword>
<dbReference type="InterPro" id="IPR002305">
    <property type="entry name" value="aa-tRNA-synth_Ic"/>
</dbReference>
<dbReference type="GO" id="GO:0005524">
    <property type="term" value="F:ATP binding"/>
    <property type="evidence" value="ECO:0007669"/>
    <property type="project" value="UniProtKB-KW"/>
</dbReference>
<dbReference type="Gene3D" id="1.10.240.10">
    <property type="entry name" value="Tyrosyl-Transfer RNA Synthetase"/>
    <property type="match status" value="1"/>
</dbReference>
<dbReference type="GO" id="GO:0004830">
    <property type="term" value="F:tryptophan-tRNA ligase activity"/>
    <property type="evidence" value="ECO:0007669"/>
    <property type="project" value="UniProtKB-UniRule"/>
</dbReference>
<evidence type="ECO:0000256" key="4">
    <source>
        <dbReference type="ARBA" id="ARBA00022741"/>
    </source>
</evidence>
<dbReference type="InterPro" id="IPR050203">
    <property type="entry name" value="Trp-tRNA_synthetase"/>
</dbReference>
<dbReference type="EMBL" id="MFKW01000048">
    <property type="protein sequence ID" value="OGG50598.1"/>
    <property type="molecule type" value="Genomic_DNA"/>
</dbReference>
<comment type="similarity">
    <text evidence="1 10">Belongs to the class-I aminoacyl-tRNA synthetase family.</text>
</comment>
<evidence type="ECO:0000256" key="9">
    <source>
        <dbReference type="NCBIfam" id="TIGR00233"/>
    </source>
</evidence>
<comment type="catalytic activity">
    <reaction evidence="8">
        <text>tRNA(Trp) + L-tryptophan + ATP = L-tryptophyl-tRNA(Trp) + AMP + diphosphate + H(+)</text>
        <dbReference type="Rhea" id="RHEA:24080"/>
        <dbReference type="Rhea" id="RHEA-COMP:9671"/>
        <dbReference type="Rhea" id="RHEA-COMP:9705"/>
        <dbReference type="ChEBI" id="CHEBI:15378"/>
        <dbReference type="ChEBI" id="CHEBI:30616"/>
        <dbReference type="ChEBI" id="CHEBI:33019"/>
        <dbReference type="ChEBI" id="CHEBI:57912"/>
        <dbReference type="ChEBI" id="CHEBI:78442"/>
        <dbReference type="ChEBI" id="CHEBI:78535"/>
        <dbReference type="ChEBI" id="CHEBI:456215"/>
        <dbReference type="EC" id="6.1.1.2"/>
    </reaction>
</comment>
<dbReference type="PRINTS" id="PR01039">
    <property type="entry name" value="TRNASYNTHTRP"/>
</dbReference>
<dbReference type="GO" id="GO:0006436">
    <property type="term" value="P:tryptophanyl-tRNA aminoacylation"/>
    <property type="evidence" value="ECO:0007669"/>
    <property type="project" value="UniProtKB-UniRule"/>
</dbReference>
<dbReference type="PANTHER" id="PTHR43766:SF1">
    <property type="entry name" value="TRYPTOPHAN--TRNA LIGASE, MITOCHONDRIAL"/>
    <property type="match status" value="1"/>
</dbReference>
<reference evidence="11 12" key="1">
    <citation type="journal article" date="2016" name="Nat. Commun.">
        <title>Thousands of microbial genomes shed light on interconnected biogeochemical processes in an aquifer system.</title>
        <authorList>
            <person name="Anantharaman K."/>
            <person name="Brown C.T."/>
            <person name="Hug L.A."/>
            <person name="Sharon I."/>
            <person name="Castelle C.J."/>
            <person name="Probst A.J."/>
            <person name="Thomas B.C."/>
            <person name="Singh A."/>
            <person name="Wilkins M.J."/>
            <person name="Karaoz U."/>
            <person name="Brodie E.L."/>
            <person name="Williams K.H."/>
            <person name="Hubbard S.S."/>
            <person name="Banfield J.F."/>
        </authorList>
    </citation>
    <scope>NUCLEOTIDE SEQUENCE [LARGE SCALE GENOMIC DNA]</scope>
</reference>
<dbReference type="PANTHER" id="PTHR43766">
    <property type="entry name" value="TRYPTOPHAN--TRNA LIGASE, MITOCHONDRIAL"/>
    <property type="match status" value="1"/>
</dbReference>
<evidence type="ECO:0000313" key="12">
    <source>
        <dbReference type="Proteomes" id="UP000176445"/>
    </source>
</evidence>
<keyword evidence="7 10" id="KW-0030">Aminoacyl-tRNA synthetase</keyword>
<proteinExistence type="inferred from homology"/>
<sequence>MAQKIVLTGIQPSGQLHVGNYFGTIVPLVGLQGEEREVRAMIADQHALTTVRDAAELRASTPEIAGILLAAGLKDDVALFRQSDVPEHAELAWYLSCLTTVPYLMRAHSYKDAVAKGVEPSAGTFYYPLLMAADILAEDSDLVPVGKDQQQHIEFTRDFAQKFNNAYGETFKMPEGLISEDVGTVPGTDGRKMSKSYGNVIPLLATRDELAKQVMSIVTDSSGDVPQNVYAIHALLKPKAELNTLYAEKAGKYKDLKEALLEDLGAFLAPLRERYAAIAADPTALESRLASGANRAREVAGGVLSRVRKAVGLR</sequence>
<dbReference type="NCBIfam" id="TIGR00233">
    <property type="entry name" value="trpS"/>
    <property type="match status" value="1"/>
</dbReference>
<evidence type="ECO:0000256" key="3">
    <source>
        <dbReference type="ARBA" id="ARBA00022598"/>
    </source>
</evidence>
<dbReference type="PROSITE" id="PS00178">
    <property type="entry name" value="AA_TRNA_LIGASE_I"/>
    <property type="match status" value="1"/>
</dbReference>
<dbReference type="Proteomes" id="UP000176445">
    <property type="component" value="Unassembled WGS sequence"/>
</dbReference>
<keyword evidence="4 10" id="KW-0547">Nucleotide-binding</keyword>
<protein>
    <recommendedName>
        <fullName evidence="2 9">Tryptophan--tRNA ligase</fullName>
        <ecNumber evidence="2 9">6.1.1.2</ecNumber>
    </recommendedName>
</protein>
<dbReference type="EC" id="6.1.1.2" evidence="2 9"/>
<dbReference type="InterPro" id="IPR002306">
    <property type="entry name" value="Trp-tRNA-ligase"/>
</dbReference>
<dbReference type="FunFam" id="1.10.240.10:FF:000005">
    <property type="entry name" value="Tryptophan--tRNA ligase"/>
    <property type="match status" value="1"/>
</dbReference>
<evidence type="ECO:0000256" key="8">
    <source>
        <dbReference type="ARBA" id="ARBA00049929"/>
    </source>
</evidence>
<organism evidence="11 12">
    <name type="scientific">Candidatus Kaiserbacteria bacterium RIFCSPHIGHO2_01_FULL_54_36b</name>
    <dbReference type="NCBI Taxonomy" id="1798483"/>
    <lineage>
        <taxon>Bacteria</taxon>
        <taxon>Candidatus Kaiseribacteriota</taxon>
    </lineage>
</organism>
<evidence type="ECO:0000313" key="11">
    <source>
        <dbReference type="EMBL" id="OGG50598.1"/>
    </source>
</evidence>
<keyword evidence="5 10" id="KW-0067">ATP-binding</keyword>
<dbReference type="AlphaFoldDB" id="A0A1F6CNA4"/>
<dbReference type="Pfam" id="PF00579">
    <property type="entry name" value="tRNA-synt_1b"/>
    <property type="match status" value="1"/>
</dbReference>
<dbReference type="InterPro" id="IPR001412">
    <property type="entry name" value="aa-tRNA-synth_I_CS"/>
</dbReference>
<accession>A0A1F6CNA4</accession>
<dbReference type="InterPro" id="IPR014729">
    <property type="entry name" value="Rossmann-like_a/b/a_fold"/>
</dbReference>
<gene>
    <name evidence="11" type="ORF">A2704_02365</name>
</gene>
<name>A0A1F6CNA4_9BACT</name>